<sequence>MKQSRRAFLKLIASAAGAEAFPSDAGTFDRGPAPSAREVIEAAAYGVSADASAEQNSRGLLTIREKMRGADAAFDLILPDGRLNILTGRWLQGVADVHVRGGRGTQLCNVGTSQSTTERVPLIVNQDYFLDHAGSIPGFGEFVNGDRIGSVAAGASHVRLSSAGAASKYRAGMPVLVYGFNQDSQGYPPSIRYFERNVVAKVSADSVELAAPLRNAYDARWADIVQNGAETDRVAGATGAARILSLDRAGFRVAKRIVLDDLEFVSSRDRRDADVSSLDGSLYAFSSDLIVCNRVRVNGYFYPSASGTIVVNDSYIRFVENDKLVDSIEYNRCRIGFFSNGPAVNRIVVNDSTIEEPIPIISCRNVEFNDVTFVGARRAASAFVTLSFSTPMESVVFNRPRLVRAQGTLMPLTTGGGVVRVKVTGARSGVLYTDFSGINDPVPRGLTMGSVLRNESGQPQFDVTGIWLENGRTAIGVKARDSTVTARVNQILIANICKNLTIVDPVIAGAQSDMEARFSSPRSNSEASFDVAVQLNVDDAHIRDAHHNDDAIDAGFDFGGGARQRPFDLTIHRGARELTIEIADARATPGREPGETLVLTGLDYTGRPAWRGVIDMSTPGRRTIGEQEVSGMPRDQLAALPNVRIMRLRVVCNADHSAPATHVKVKIRLTDEVK</sequence>
<proteinExistence type="predicted"/>
<evidence type="ECO:0000313" key="1">
    <source>
        <dbReference type="EMBL" id="MDN7563548.1"/>
    </source>
</evidence>
<evidence type="ECO:0000313" key="2">
    <source>
        <dbReference type="Proteomes" id="UP001172109"/>
    </source>
</evidence>
<protein>
    <submittedName>
        <fullName evidence="1">Uncharacterized protein</fullName>
    </submittedName>
</protein>
<dbReference type="Proteomes" id="UP001172109">
    <property type="component" value="Unassembled WGS sequence"/>
</dbReference>
<gene>
    <name evidence="1" type="ORF">QZM56_03415</name>
</gene>
<dbReference type="RefSeq" id="WP_137909923.1">
    <property type="nucleotide sequence ID" value="NZ_CADEUY010000002.1"/>
</dbReference>
<dbReference type="PROSITE" id="PS51318">
    <property type="entry name" value="TAT"/>
    <property type="match status" value="1"/>
</dbReference>
<name>A0AAP4VEA4_9BURK</name>
<dbReference type="AlphaFoldDB" id="A0AAP4VEA4"/>
<accession>A0AAP4VEA4</accession>
<dbReference type="EMBL" id="JAUJQS010000002">
    <property type="protein sequence ID" value="MDN7563548.1"/>
    <property type="molecule type" value="Genomic_DNA"/>
</dbReference>
<reference evidence="1" key="1">
    <citation type="submission" date="2023-07" db="EMBL/GenBank/DDBJ databases">
        <title>A collection of bacterial strains from the Burkholderia cepacia Research Laboratory and Repository.</title>
        <authorList>
            <person name="Lipuma J."/>
            <person name="Spilker T."/>
            <person name="Caverly L."/>
        </authorList>
    </citation>
    <scope>NUCLEOTIDE SEQUENCE</scope>
    <source>
        <strain evidence="1">AU44979</strain>
    </source>
</reference>
<comment type="caution">
    <text evidence="1">The sequence shown here is derived from an EMBL/GenBank/DDBJ whole genome shotgun (WGS) entry which is preliminary data.</text>
</comment>
<dbReference type="InterPro" id="IPR006311">
    <property type="entry name" value="TAT_signal"/>
</dbReference>
<organism evidence="1 2">
    <name type="scientific">Burkholderia contaminans</name>
    <dbReference type="NCBI Taxonomy" id="488447"/>
    <lineage>
        <taxon>Bacteria</taxon>
        <taxon>Pseudomonadati</taxon>
        <taxon>Pseudomonadota</taxon>
        <taxon>Betaproteobacteria</taxon>
        <taxon>Burkholderiales</taxon>
        <taxon>Burkholderiaceae</taxon>
        <taxon>Burkholderia</taxon>
        <taxon>Burkholderia cepacia complex</taxon>
    </lineage>
</organism>